<proteinExistence type="predicted"/>
<reference evidence="1" key="2">
    <citation type="submission" date="2015-06" db="UniProtKB">
        <authorList>
            <consortium name="EnsemblPlants"/>
        </authorList>
    </citation>
    <scope>IDENTIFICATION</scope>
</reference>
<dbReference type="AlphaFoldDB" id="A0A0E0QLM6"/>
<dbReference type="HOGENOM" id="CLU_2578065_0_0_1"/>
<reference evidence="2" key="1">
    <citation type="submission" date="2013-06" db="EMBL/GenBank/DDBJ databases">
        <authorList>
            <person name="Zhao Q."/>
        </authorList>
    </citation>
    <scope>NUCLEOTIDE SEQUENCE</scope>
    <source>
        <strain evidence="2">cv. W1943</strain>
    </source>
</reference>
<accession>A0A0E0QLM6</accession>
<evidence type="ECO:0000313" key="1">
    <source>
        <dbReference type="EnsemblPlants" id="ORUFI08G24050.1"/>
    </source>
</evidence>
<dbReference type="Proteomes" id="UP000008022">
    <property type="component" value="Unassembled WGS sequence"/>
</dbReference>
<keyword evidence="2" id="KW-1185">Reference proteome</keyword>
<protein>
    <submittedName>
        <fullName evidence="1">Uncharacterized protein</fullName>
    </submittedName>
</protein>
<dbReference type="EnsemblPlants" id="ORUFI08G24050.1">
    <property type="protein sequence ID" value="ORUFI08G24050.1"/>
    <property type="gene ID" value="ORUFI08G24050"/>
</dbReference>
<sequence length="81" mass="8342">MRGGRGGRRCGGRWRQRATTMSLLPSRAPLLWRRALCSGGAAGVIEVVLPSGGHGAAGAPFPGDDGEIALFSVPTRSQGDP</sequence>
<dbReference type="Gramene" id="ORUFI08G24050.1">
    <property type="protein sequence ID" value="ORUFI08G24050.1"/>
    <property type="gene ID" value="ORUFI08G24050"/>
</dbReference>
<name>A0A0E0QLM6_ORYRU</name>
<evidence type="ECO:0000313" key="2">
    <source>
        <dbReference type="Proteomes" id="UP000008022"/>
    </source>
</evidence>
<organism evidence="1 2">
    <name type="scientific">Oryza rufipogon</name>
    <name type="common">Brownbeard rice</name>
    <name type="synonym">Asian wild rice</name>
    <dbReference type="NCBI Taxonomy" id="4529"/>
    <lineage>
        <taxon>Eukaryota</taxon>
        <taxon>Viridiplantae</taxon>
        <taxon>Streptophyta</taxon>
        <taxon>Embryophyta</taxon>
        <taxon>Tracheophyta</taxon>
        <taxon>Spermatophyta</taxon>
        <taxon>Magnoliopsida</taxon>
        <taxon>Liliopsida</taxon>
        <taxon>Poales</taxon>
        <taxon>Poaceae</taxon>
        <taxon>BOP clade</taxon>
        <taxon>Oryzoideae</taxon>
        <taxon>Oryzeae</taxon>
        <taxon>Oryzinae</taxon>
        <taxon>Oryza</taxon>
    </lineage>
</organism>